<evidence type="ECO:0000256" key="1">
    <source>
        <dbReference type="SAM" id="Phobius"/>
    </source>
</evidence>
<sequence length="56" mass="6470">MVESLPLEITLIVYSLWNLAPLCFFLCQRIVTYLALLELFSRPRQPLVAASPESRF</sequence>
<keyword evidence="1" id="KW-1133">Transmembrane helix</keyword>
<keyword evidence="1" id="KW-0812">Transmembrane</keyword>
<dbReference type="GeneID" id="98156336"/>
<reference evidence="2 3" key="1">
    <citation type="submission" date="2024-07" db="EMBL/GenBank/DDBJ databases">
        <title>Section-level genome sequencing and comparative genomics of Aspergillus sections Usti and Cavernicolus.</title>
        <authorList>
            <consortium name="Lawrence Berkeley National Laboratory"/>
            <person name="Nybo J.L."/>
            <person name="Vesth T.C."/>
            <person name="Theobald S."/>
            <person name="Frisvad J.C."/>
            <person name="Larsen T.O."/>
            <person name="Kjaerboelling I."/>
            <person name="Rothschild-Mancinelli K."/>
            <person name="Lyhne E.K."/>
            <person name="Kogle M.E."/>
            <person name="Barry K."/>
            <person name="Clum A."/>
            <person name="Na H."/>
            <person name="Ledsgaard L."/>
            <person name="Lin J."/>
            <person name="Lipzen A."/>
            <person name="Kuo A."/>
            <person name="Riley R."/>
            <person name="Mondo S."/>
            <person name="LaButti K."/>
            <person name="Haridas S."/>
            <person name="Pangalinan J."/>
            <person name="Salamov A.A."/>
            <person name="Simmons B.A."/>
            <person name="Magnuson J.K."/>
            <person name="Chen J."/>
            <person name="Drula E."/>
            <person name="Henrissat B."/>
            <person name="Wiebenga A."/>
            <person name="Lubbers R.J."/>
            <person name="Gomes A.C."/>
            <person name="Macurrencykelacurrency M.R."/>
            <person name="Stajich J."/>
            <person name="Grigoriev I.V."/>
            <person name="Mortensen U.H."/>
            <person name="De vries R.P."/>
            <person name="Baker S.E."/>
            <person name="Andersen M.R."/>
        </authorList>
    </citation>
    <scope>NUCLEOTIDE SEQUENCE [LARGE SCALE GENOMIC DNA]</scope>
    <source>
        <strain evidence="2 3">CBS 756.74</strain>
    </source>
</reference>
<organism evidence="2 3">
    <name type="scientific">Aspergillus pseudodeflectus</name>
    <dbReference type="NCBI Taxonomy" id="176178"/>
    <lineage>
        <taxon>Eukaryota</taxon>
        <taxon>Fungi</taxon>
        <taxon>Dikarya</taxon>
        <taxon>Ascomycota</taxon>
        <taxon>Pezizomycotina</taxon>
        <taxon>Eurotiomycetes</taxon>
        <taxon>Eurotiomycetidae</taxon>
        <taxon>Eurotiales</taxon>
        <taxon>Aspergillaceae</taxon>
        <taxon>Aspergillus</taxon>
        <taxon>Aspergillus subgen. Nidulantes</taxon>
    </lineage>
</organism>
<gene>
    <name evidence="2" type="ORF">BJX68DRAFT_243617</name>
</gene>
<accession>A0ABR4JUQ6</accession>
<keyword evidence="3" id="KW-1185">Reference proteome</keyword>
<proteinExistence type="predicted"/>
<evidence type="ECO:0000313" key="2">
    <source>
        <dbReference type="EMBL" id="KAL2843770.1"/>
    </source>
</evidence>
<dbReference type="Proteomes" id="UP001610444">
    <property type="component" value="Unassembled WGS sequence"/>
</dbReference>
<dbReference type="EMBL" id="JBFXLR010000044">
    <property type="protein sequence ID" value="KAL2843770.1"/>
    <property type="molecule type" value="Genomic_DNA"/>
</dbReference>
<keyword evidence="1" id="KW-0472">Membrane</keyword>
<name>A0ABR4JUQ6_9EURO</name>
<comment type="caution">
    <text evidence="2">The sequence shown here is derived from an EMBL/GenBank/DDBJ whole genome shotgun (WGS) entry which is preliminary data.</text>
</comment>
<feature type="transmembrane region" description="Helical" evidence="1">
    <location>
        <begin position="12"/>
        <end position="36"/>
    </location>
</feature>
<evidence type="ECO:0000313" key="3">
    <source>
        <dbReference type="Proteomes" id="UP001610444"/>
    </source>
</evidence>
<dbReference type="RefSeq" id="XP_070895773.1">
    <property type="nucleotide sequence ID" value="XM_071041172.1"/>
</dbReference>
<protein>
    <submittedName>
        <fullName evidence="2">Uncharacterized protein</fullName>
    </submittedName>
</protein>